<keyword evidence="6" id="KW-1185">Reference proteome</keyword>
<dbReference type="InterPro" id="IPR043128">
    <property type="entry name" value="Rev_trsase/Diguanyl_cyclase"/>
</dbReference>
<gene>
    <name evidence="5" type="ORF">HLV39_04145</name>
</gene>
<evidence type="ECO:0000256" key="1">
    <source>
        <dbReference type="ARBA" id="ARBA00001946"/>
    </source>
</evidence>
<dbReference type="SMART" id="SM00267">
    <property type="entry name" value="GGDEF"/>
    <property type="match status" value="1"/>
</dbReference>
<dbReference type="Gene3D" id="3.30.70.270">
    <property type="match status" value="1"/>
</dbReference>
<dbReference type="FunFam" id="3.30.70.270:FF:000001">
    <property type="entry name" value="Diguanylate cyclase domain protein"/>
    <property type="match status" value="1"/>
</dbReference>
<proteinExistence type="predicted"/>
<name>A0A851HLF9_9GAMM</name>
<dbReference type="PROSITE" id="PS50887">
    <property type="entry name" value="GGDEF"/>
    <property type="match status" value="1"/>
</dbReference>
<comment type="catalytic activity">
    <reaction evidence="3">
        <text>2 GTP = 3',3'-c-di-GMP + 2 diphosphate</text>
        <dbReference type="Rhea" id="RHEA:24898"/>
        <dbReference type="ChEBI" id="CHEBI:33019"/>
        <dbReference type="ChEBI" id="CHEBI:37565"/>
        <dbReference type="ChEBI" id="CHEBI:58805"/>
        <dbReference type="EC" id="2.7.7.65"/>
    </reaction>
</comment>
<dbReference type="CDD" id="cd01949">
    <property type="entry name" value="GGDEF"/>
    <property type="match status" value="1"/>
</dbReference>
<sequence length="308" mass="34248">MKHTPSTPRTISQPNDLAILRQAHQEWTHSTDPFTRLTRRLSSSLSLETLTGILAEELGNVIPFDSLTYRHQIADRDFIYATGLGGPHSCEYRLNLEGVNYGILTLKRRKAFSEDELEGIEMVISAAILPLRNACHYMTIEQAALTDALTSVPNKRAMDEQLQRASMLANRHGGDYSLILCDLDRFKNVNDQHGHVVGDHLLRLTAEALEGAVRNSDTVYRFGGEEFAVLLPHTGEREAKAVAERIRTAVAAISIDCGDSKLSVTISCGVARYLPDEGADQWKTRADQALYIAKREGRNCTRVFAGIR</sequence>
<dbReference type="GO" id="GO:1902201">
    <property type="term" value="P:negative regulation of bacterial-type flagellum-dependent cell motility"/>
    <property type="evidence" value="ECO:0007669"/>
    <property type="project" value="TreeGrafter"/>
</dbReference>
<dbReference type="SUPFAM" id="SSF55073">
    <property type="entry name" value="Nucleotide cyclase"/>
    <property type="match status" value="1"/>
</dbReference>
<comment type="caution">
    <text evidence="5">The sequence shown here is derived from an EMBL/GenBank/DDBJ whole genome shotgun (WGS) entry which is preliminary data.</text>
</comment>
<comment type="cofactor">
    <cofactor evidence="1">
        <name>Mg(2+)</name>
        <dbReference type="ChEBI" id="CHEBI:18420"/>
    </cofactor>
</comment>
<dbReference type="EMBL" id="JABEVQ010000002">
    <property type="protein sequence ID" value="NWN90689.1"/>
    <property type="molecule type" value="Genomic_DNA"/>
</dbReference>
<protein>
    <recommendedName>
        <fullName evidence="2">diguanylate cyclase</fullName>
        <ecNumber evidence="2">2.7.7.65</ecNumber>
    </recommendedName>
</protein>
<organism evidence="5 6">
    <name type="scientific">Marinobacter adhaerens</name>
    <dbReference type="NCBI Taxonomy" id="1033846"/>
    <lineage>
        <taxon>Bacteria</taxon>
        <taxon>Pseudomonadati</taxon>
        <taxon>Pseudomonadota</taxon>
        <taxon>Gammaproteobacteria</taxon>
        <taxon>Pseudomonadales</taxon>
        <taxon>Marinobacteraceae</taxon>
        <taxon>Marinobacter</taxon>
    </lineage>
</organism>
<dbReference type="Pfam" id="PF00990">
    <property type="entry name" value="GGDEF"/>
    <property type="match status" value="1"/>
</dbReference>
<dbReference type="InterPro" id="IPR000160">
    <property type="entry name" value="GGDEF_dom"/>
</dbReference>
<dbReference type="InterPro" id="IPR029787">
    <property type="entry name" value="Nucleotide_cyclase"/>
</dbReference>
<evidence type="ECO:0000313" key="6">
    <source>
        <dbReference type="Proteomes" id="UP000536442"/>
    </source>
</evidence>
<dbReference type="PANTHER" id="PTHR45138">
    <property type="entry name" value="REGULATORY COMPONENTS OF SENSORY TRANSDUCTION SYSTEM"/>
    <property type="match status" value="1"/>
</dbReference>
<dbReference type="InterPro" id="IPR050469">
    <property type="entry name" value="Diguanylate_Cyclase"/>
</dbReference>
<evidence type="ECO:0000313" key="5">
    <source>
        <dbReference type="EMBL" id="NWN90689.1"/>
    </source>
</evidence>
<evidence type="ECO:0000259" key="4">
    <source>
        <dbReference type="PROSITE" id="PS50887"/>
    </source>
</evidence>
<dbReference type="EC" id="2.7.7.65" evidence="2"/>
<dbReference type="AlphaFoldDB" id="A0A851HLF9"/>
<dbReference type="NCBIfam" id="TIGR00254">
    <property type="entry name" value="GGDEF"/>
    <property type="match status" value="1"/>
</dbReference>
<dbReference type="GO" id="GO:0043709">
    <property type="term" value="P:cell adhesion involved in single-species biofilm formation"/>
    <property type="evidence" value="ECO:0007669"/>
    <property type="project" value="TreeGrafter"/>
</dbReference>
<accession>A0A851HLF9</accession>
<reference evidence="5 6" key="1">
    <citation type="submission" date="2020-03" db="EMBL/GenBank/DDBJ databases">
        <title>Metagenomic, metatranscriptomic, and metabolomic analyses revealed the key microbes and metabolic features during the fermentation of ganjang, Korean traditional soy sauce.</title>
        <authorList>
            <person name="Chun B.H."/>
            <person name="Jeon C.O."/>
        </authorList>
    </citation>
    <scope>NUCLEOTIDE SEQUENCE [LARGE SCALE GENOMIC DNA]</scope>
    <source>
        <strain evidence="5 6">KG14</strain>
    </source>
</reference>
<evidence type="ECO:0000256" key="2">
    <source>
        <dbReference type="ARBA" id="ARBA00012528"/>
    </source>
</evidence>
<feature type="domain" description="GGDEF" evidence="4">
    <location>
        <begin position="174"/>
        <end position="306"/>
    </location>
</feature>
<evidence type="ECO:0000256" key="3">
    <source>
        <dbReference type="ARBA" id="ARBA00034247"/>
    </source>
</evidence>
<dbReference type="PANTHER" id="PTHR45138:SF9">
    <property type="entry name" value="DIGUANYLATE CYCLASE DGCM-RELATED"/>
    <property type="match status" value="1"/>
</dbReference>
<dbReference type="GO" id="GO:0052621">
    <property type="term" value="F:diguanylate cyclase activity"/>
    <property type="evidence" value="ECO:0007669"/>
    <property type="project" value="UniProtKB-EC"/>
</dbReference>
<dbReference type="Proteomes" id="UP000536442">
    <property type="component" value="Unassembled WGS sequence"/>
</dbReference>
<dbReference type="GO" id="GO:0005886">
    <property type="term" value="C:plasma membrane"/>
    <property type="evidence" value="ECO:0007669"/>
    <property type="project" value="TreeGrafter"/>
</dbReference>